<organism evidence="5 6">
    <name type="scientific">Effrenium voratum</name>
    <dbReference type="NCBI Taxonomy" id="2562239"/>
    <lineage>
        <taxon>Eukaryota</taxon>
        <taxon>Sar</taxon>
        <taxon>Alveolata</taxon>
        <taxon>Dinophyceae</taxon>
        <taxon>Suessiales</taxon>
        <taxon>Symbiodiniaceae</taxon>
        <taxon>Effrenium</taxon>
    </lineage>
</organism>
<keyword evidence="3" id="KW-0732">Signal</keyword>
<evidence type="ECO:0000256" key="2">
    <source>
        <dbReference type="ARBA" id="ARBA00022837"/>
    </source>
</evidence>
<comment type="caution">
    <text evidence="5">The sequence shown here is derived from an EMBL/GenBank/DDBJ whole genome shotgun (WGS) entry which is preliminary data.</text>
</comment>
<dbReference type="InterPro" id="IPR018247">
    <property type="entry name" value="EF_Hand_1_Ca_BS"/>
</dbReference>
<keyword evidence="2" id="KW-0106">Calcium</keyword>
<feature type="non-terminal residue" evidence="5">
    <location>
        <position position="1"/>
    </location>
</feature>
<dbReference type="GO" id="GO:0016020">
    <property type="term" value="C:membrane"/>
    <property type="evidence" value="ECO:0007669"/>
    <property type="project" value="GOC"/>
</dbReference>
<evidence type="ECO:0000313" key="6">
    <source>
        <dbReference type="Proteomes" id="UP001178507"/>
    </source>
</evidence>
<dbReference type="EMBL" id="CAUJNA010000028">
    <property type="protein sequence ID" value="CAJ1370602.1"/>
    <property type="molecule type" value="Genomic_DNA"/>
</dbReference>
<feature type="chain" id="PRO_5041238084" description="EF-hand domain-containing protein" evidence="3">
    <location>
        <begin position="32"/>
        <end position="638"/>
    </location>
</feature>
<dbReference type="PROSITE" id="PS50222">
    <property type="entry name" value="EF_HAND_2"/>
    <property type="match status" value="1"/>
</dbReference>
<dbReference type="InterPro" id="IPR002048">
    <property type="entry name" value="EF_hand_dom"/>
</dbReference>
<dbReference type="PROSITE" id="PS00018">
    <property type="entry name" value="EF_HAND_1"/>
    <property type="match status" value="1"/>
</dbReference>
<dbReference type="SUPFAM" id="SSF47473">
    <property type="entry name" value="EF-hand"/>
    <property type="match status" value="1"/>
</dbReference>
<keyword evidence="6" id="KW-1185">Reference proteome</keyword>
<dbReference type="PANTHER" id="PTHR32385">
    <property type="entry name" value="MANNOSYL PHOSPHORYLINOSITOL CERAMIDE SYNTHASE"/>
    <property type="match status" value="1"/>
</dbReference>
<dbReference type="Pfam" id="PF04488">
    <property type="entry name" value="Gly_transf_sug"/>
    <property type="match status" value="1"/>
</dbReference>
<protein>
    <recommendedName>
        <fullName evidence="4">EF-hand domain-containing protein</fullName>
    </recommendedName>
</protein>
<feature type="domain" description="EF-hand" evidence="4">
    <location>
        <begin position="592"/>
        <end position="627"/>
    </location>
</feature>
<dbReference type="AlphaFoldDB" id="A0AA36HK59"/>
<dbReference type="GO" id="GO:0051999">
    <property type="term" value="P:mannosyl-inositol phosphorylceramide biosynthetic process"/>
    <property type="evidence" value="ECO:0007669"/>
    <property type="project" value="TreeGrafter"/>
</dbReference>
<dbReference type="InterPro" id="IPR051706">
    <property type="entry name" value="Glycosyltransferase_domain"/>
</dbReference>
<dbReference type="GO" id="GO:0000030">
    <property type="term" value="F:mannosyltransferase activity"/>
    <property type="evidence" value="ECO:0007669"/>
    <property type="project" value="TreeGrafter"/>
</dbReference>
<evidence type="ECO:0000313" key="5">
    <source>
        <dbReference type="EMBL" id="CAJ1370602.1"/>
    </source>
</evidence>
<dbReference type="GO" id="GO:0005509">
    <property type="term" value="F:calcium ion binding"/>
    <property type="evidence" value="ECO:0007669"/>
    <property type="project" value="InterPro"/>
</dbReference>
<evidence type="ECO:0000256" key="1">
    <source>
        <dbReference type="ARBA" id="ARBA00022679"/>
    </source>
</evidence>
<dbReference type="SUPFAM" id="SSF53448">
    <property type="entry name" value="Nucleotide-diphospho-sugar transferases"/>
    <property type="match status" value="1"/>
</dbReference>
<dbReference type="Proteomes" id="UP001178507">
    <property type="component" value="Unassembled WGS sequence"/>
</dbReference>
<dbReference type="InterPro" id="IPR011992">
    <property type="entry name" value="EF-hand-dom_pair"/>
</dbReference>
<gene>
    <name evidence="5" type="ORF">EVOR1521_LOCUS1130</name>
</gene>
<accession>A0AA36HK59</accession>
<evidence type="ECO:0000259" key="4">
    <source>
        <dbReference type="PROSITE" id="PS50222"/>
    </source>
</evidence>
<dbReference type="InterPro" id="IPR029044">
    <property type="entry name" value="Nucleotide-diphossugar_trans"/>
</dbReference>
<proteinExistence type="predicted"/>
<name>A0AA36HK59_9DINO</name>
<keyword evidence="1" id="KW-0808">Transferase</keyword>
<evidence type="ECO:0000256" key="3">
    <source>
        <dbReference type="SAM" id="SignalP"/>
    </source>
</evidence>
<feature type="signal peptide" evidence="3">
    <location>
        <begin position="1"/>
        <end position="31"/>
    </location>
</feature>
<reference evidence="5" key="1">
    <citation type="submission" date="2023-08" db="EMBL/GenBank/DDBJ databases">
        <authorList>
            <person name="Chen Y."/>
            <person name="Shah S."/>
            <person name="Dougan E. K."/>
            <person name="Thang M."/>
            <person name="Chan C."/>
        </authorList>
    </citation>
    <scope>NUCLEOTIDE SEQUENCE</scope>
</reference>
<sequence>MARKRDPLWRDWAVWAPLLAALAQLLLGGASREELAGVGSSLQALLQELQEVRRELSLRKPRHAFPEESEEAEDEVAEVETEPDAVPTPPAPAPHWPAIRPPPLNTDSGRDVISTDCFDVFSTGLSLECPGMRPQHCTSGASAPAIRAMCPRSCNSTCEGCKDLAFTTFQESDGSMSSCRQLQPNCKDHESGERVRRICPVTCGLCPGAPLSVPPASEQALFRLLRNRSSRLEAELARGGPPRPEDVQIPQILHQTWKTDQIPVKYRDEIASWRRLHPHWRFEFWDDARSAQLMWEVFPEHARAFEEMSGIKRADVARIVALYAMGGVYADIDVAATRSFDPLLAAAARARQGVLLGEENIVHTVLLEKRLWGRLVSNAVMAAVPRHPFWLEVLREIFQRSCGTDPVQCTGPRLLDAVSLRFLRGGGSLSAVARLPFDYFSPHLARWNAGAMTTSCRDLAGDIEPLLPEHREVLLFACRGLERALQNDAALQSERTFAVHRWQCSWCREDAAMQAAMPLRELLFQVGNESRKRRSRLGPTSAHPLLDFRKRLLSKWPTIQEAFAAIDSYLSKVTRPMNLQEWANTLSNLGLANLQDARVIYELLDENKDGEITLQEFHWGIETVAPVTCLESLRKRLL</sequence>
<dbReference type="PANTHER" id="PTHR32385:SF23">
    <property type="entry name" value="NUCLEOTIDE-DIPHOSPHO-SUGAR TRANSFERASE"/>
    <property type="match status" value="1"/>
</dbReference>
<dbReference type="Gene3D" id="3.90.550.20">
    <property type="match status" value="1"/>
</dbReference>
<dbReference type="InterPro" id="IPR007577">
    <property type="entry name" value="GlycoTrfase_DXD_sugar-bd_CS"/>
</dbReference>